<accession>A0A7S1AL04</accession>
<sequence length="164" mass="17428">MSNGDGGPRNAERLANWSAVVEDRLRGAFPRGAASPVVAVPVATLGGLFVFTLIGAASYRRSAKRLARLLPPVPPPAKVVTPANTVPEVQHVVRAQDVLTKGEIVKLFVLPGICAAALLATVGKICCYTLEVNSVEDVARQIRWLWGGKLRPERVGRTGGPESE</sequence>
<proteinExistence type="predicted"/>
<keyword evidence="1" id="KW-1133">Transmembrane helix</keyword>
<keyword evidence="1" id="KW-0812">Transmembrane</keyword>
<gene>
    <name evidence="2" type="ORF">NSCI0253_LOCUS32090</name>
</gene>
<dbReference type="AlphaFoldDB" id="A0A7S1AL04"/>
<organism evidence="2">
    <name type="scientific">Noctiluca scintillans</name>
    <name type="common">Sea sparkle</name>
    <name type="synonym">Red tide dinoflagellate</name>
    <dbReference type="NCBI Taxonomy" id="2966"/>
    <lineage>
        <taxon>Eukaryota</taxon>
        <taxon>Sar</taxon>
        <taxon>Alveolata</taxon>
        <taxon>Dinophyceae</taxon>
        <taxon>Noctilucales</taxon>
        <taxon>Noctilucaceae</taxon>
        <taxon>Noctiluca</taxon>
    </lineage>
</organism>
<dbReference type="EMBL" id="HBFQ01045172">
    <property type="protein sequence ID" value="CAD8857738.1"/>
    <property type="molecule type" value="Transcribed_RNA"/>
</dbReference>
<keyword evidence="1" id="KW-0472">Membrane</keyword>
<reference evidence="2" key="1">
    <citation type="submission" date="2021-01" db="EMBL/GenBank/DDBJ databases">
        <authorList>
            <person name="Corre E."/>
            <person name="Pelletier E."/>
            <person name="Niang G."/>
            <person name="Scheremetjew M."/>
            <person name="Finn R."/>
            <person name="Kale V."/>
            <person name="Holt S."/>
            <person name="Cochrane G."/>
            <person name="Meng A."/>
            <person name="Brown T."/>
            <person name="Cohen L."/>
        </authorList>
    </citation>
    <scope>NUCLEOTIDE SEQUENCE</scope>
</reference>
<name>A0A7S1AL04_NOCSC</name>
<feature type="transmembrane region" description="Helical" evidence="1">
    <location>
        <begin position="38"/>
        <end position="59"/>
    </location>
</feature>
<evidence type="ECO:0000256" key="1">
    <source>
        <dbReference type="SAM" id="Phobius"/>
    </source>
</evidence>
<protein>
    <submittedName>
        <fullName evidence="2">Uncharacterized protein</fullName>
    </submittedName>
</protein>
<evidence type="ECO:0000313" key="2">
    <source>
        <dbReference type="EMBL" id="CAD8857738.1"/>
    </source>
</evidence>